<keyword evidence="3" id="KW-1185">Reference proteome</keyword>
<dbReference type="GO" id="GO:0016740">
    <property type="term" value="F:transferase activity"/>
    <property type="evidence" value="ECO:0007669"/>
    <property type="project" value="UniProtKB-KW"/>
</dbReference>
<evidence type="ECO:0000259" key="1">
    <source>
        <dbReference type="Pfam" id="PF00535"/>
    </source>
</evidence>
<dbReference type="InterPro" id="IPR001173">
    <property type="entry name" value="Glyco_trans_2-like"/>
</dbReference>
<evidence type="ECO:0000313" key="2">
    <source>
        <dbReference type="EMBL" id="GGC37032.1"/>
    </source>
</evidence>
<reference evidence="3" key="1">
    <citation type="journal article" date="2019" name="Int. J. Syst. Evol. Microbiol.">
        <title>The Global Catalogue of Microorganisms (GCM) 10K type strain sequencing project: providing services to taxonomists for standard genome sequencing and annotation.</title>
        <authorList>
            <consortium name="The Broad Institute Genomics Platform"/>
            <consortium name="The Broad Institute Genome Sequencing Center for Infectious Disease"/>
            <person name="Wu L."/>
            <person name="Ma J."/>
        </authorList>
    </citation>
    <scope>NUCLEOTIDE SEQUENCE [LARGE SCALE GENOMIC DNA]</scope>
    <source>
        <strain evidence="3">CGMCC 1.12479</strain>
    </source>
</reference>
<name>A0ABQ1M9N5_9BACT</name>
<dbReference type="CDD" id="cd00761">
    <property type="entry name" value="Glyco_tranf_GTA_type"/>
    <property type="match status" value="1"/>
</dbReference>
<proteinExistence type="predicted"/>
<dbReference type="SUPFAM" id="SSF53448">
    <property type="entry name" value="Nucleotide-diphospho-sugar transferases"/>
    <property type="match status" value="1"/>
</dbReference>
<evidence type="ECO:0000313" key="3">
    <source>
        <dbReference type="Proteomes" id="UP000635885"/>
    </source>
</evidence>
<sequence>MFSIVIPLYNKEESITRTLNSVYNQLYKDFEVIIVNDGSKDKSRVIVEEFIFGKSNFFLFNTPNNGVSSARNKGLSLAKNNYICFLDADDTWAEDYLLKINDLIFSYPKMKIYASGYSKIISKKIVRPNLGISSEFKSGLICNYFKLFHSTSETLLTSSSIVIERGICDSNLFNEKLKIGEDLDVWFKLILKHKCFGFINENLVFYNFDAENRSINLKLNPENDFVFDLEKFSKYELINQDFKKLLDLLRLQKLKVYHLAGIDDMKVKNILSLIEYNWNLKWKAFYYSPVIFTRFFYSLYFKIKHKGELKI</sequence>
<dbReference type="RefSeq" id="WP_188441302.1">
    <property type="nucleotide sequence ID" value="NZ_BMFD01000004.1"/>
</dbReference>
<dbReference type="Gene3D" id="3.90.550.10">
    <property type="entry name" value="Spore Coat Polysaccharide Biosynthesis Protein SpsA, Chain A"/>
    <property type="match status" value="1"/>
</dbReference>
<dbReference type="Proteomes" id="UP000635885">
    <property type="component" value="Unassembled WGS sequence"/>
</dbReference>
<gene>
    <name evidence="2" type="ORF">GCM10010993_14850</name>
</gene>
<organism evidence="2 3">
    <name type="scientific">Belliella aquatica</name>
    <dbReference type="NCBI Taxonomy" id="1323734"/>
    <lineage>
        <taxon>Bacteria</taxon>
        <taxon>Pseudomonadati</taxon>
        <taxon>Bacteroidota</taxon>
        <taxon>Cytophagia</taxon>
        <taxon>Cytophagales</taxon>
        <taxon>Cyclobacteriaceae</taxon>
        <taxon>Belliella</taxon>
    </lineage>
</organism>
<dbReference type="Pfam" id="PF00535">
    <property type="entry name" value="Glycos_transf_2"/>
    <property type="match status" value="1"/>
</dbReference>
<dbReference type="EMBL" id="BMFD01000004">
    <property type="protein sequence ID" value="GGC37032.1"/>
    <property type="molecule type" value="Genomic_DNA"/>
</dbReference>
<keyword evidence="2" id="KW-0808">Transferase</keyword>
<comment type="caution">
    <text evidence="2">The sequence shown here is derived from an EMBL/GenBank/DDBJ whole genome shotgun (WGS) entry which is preliminary data.</text>
</comment>
<accession>A0ABQ1M9N5</accession>
<protein>
    <submittedName>
        <fullName evidence="2">Glycosyl transferase</fullName>
    </submittedName>
</protein>
<dbReference type="PANTHER" id="PTHR22916:SF3">
    <property type="entry name" value="UDP-GLCNAC:BETAGAL BETA-1,3-N-ACETYLGLUCOSAMINYLTRANSFERASE-LIKE PROTEIN 1"/>
    <property type="match status" value="1"/>
</dbReference>
<dbReference type="InterPro" id="IPR029044">
    <property type="entry name" value="Nucleotide-diphossugar_trans"/>
</dbReference>
<feature type="domain" description="Glycosyltransferase 2-like" evidence="1">
    <location>
        <begin position="3"/>
        <end position="109"/>
    </location>
</feature>
<dbReference type="PANTHER" id="PTHR22916">
    <property type="entry name" value="GLYCOSYLTRANSFERASE"/>
    <property type="match status" value="1"/>
</dbReference>